<dbReference type="GeneID" id="66100099"/>
<dbReference type="RefSeq" id="XP_043034869.1">
    <property type="nucleotide sequence ID" value="XM_043177812.1"/>
</dbReference>
<name>A0A9P7VIL5_9AGAR</name>
<comment type="caution">
    <text evidence="1">The sequence shown here is derived from an EMBL/GenBank/DDBJ whole genome shotgun (WGS) entry which is preliminary data.</text>
</comment>
<accession>A0A9P7VIL5</accession>
<protein>
    <submittedName>
        <fullName evidence="1">Uncharacterized protein</fullName>
    </submittedName>
</protein>
<dbReference type="AlphaFoldDB" id="A0A9P7VIL5"/>
<organism evidence="1 2">
    <name type="scientific">Guyanagaster necrorhizus</name>
    <dbReference type="NCBI Taxonomy" id="856835"/>
    <lineage>
        <taxon>Eukaryota</taxon>
        <taxon>Fungi</taxon>
        <taxon>Dikarya</taxon>
        <taxon>Basidiomycota</taxon>
        <taxon>Agaricomycotina</taxon>
        <taxon>Agaricomycetes</taxon>
        <taxon>Agaricomycetidae</taxon>
        <taxon>Agaricales</taxon>
        <taxon>Marasmiineae</taxon>
        <taxon>Physalacriaceae</taxon>
        <taxon>Guyanagaster</taxon>
    </lineage>
</organism>
<proteinExistence type="predicted"/>
<evidence type="ECO:0000313" key="1">
    <source>
        <dbReference type="EMBL" id="KAG7441369.1"/>
    </source>
</evidence>
<gene>
    <name evidence="1" type="ORF">BT62DRAFT_1011614</name>
</gene>
<evidence type="ECO:0000313" key="2">
    <source>
        <dbReference type="Proteomes" id="UP000812287"/>
    </source>
</evidence>
<keyword evidence="2" id="KW-1185">Reference proteome</keyword>
<reference evidence="1" key="1">
    <citation type="submission" date="2020-11" db="EMBL/GenBank/DDBJ databases">
        <title>Adaptations for nitrogen fixation in a non-lichenized fungal sporocarp promotes dispersal by wood-feeding termites.</title>
        <authorList>
            <consortium name="DOE Joint Genome Institute"/>
            <person name="Koch R.A."/>
            <person name="Yoon G."/>
            <person name="Arayal U."/>
            <person name="Lail K."/>
            <person name="Amirebrahimi M."/>
            <person name="Labutti K."/>
            <person name="Lipzen A."/>
            <person name="Riley R."/>
            <person name="Barry K."/>
            <person name="Henrissat B."/>
            <person name="Grigoriev I.V."/>
            <person name="Herr J.R."/>
            <person name="Aime M.C."/>
        </authorList>
    </citation>
    <scope>NUCLEOTIDE SEQUENCE</scope>
    <source>
        <strain evidence="1">MCA 3950</strain>
    </source>
</reference>
<sequence>MRKRLRVTILLFCRDISTSEPSASHKYQWRHSGFYRRFPGSLATPSSEDHQRRILSSHKSRYPRTAPKSLKVVIAALRWPPNLSPHHLSARPRNVATTVGLSVDHSTLPSSPYMHIDQRTGKSAQPQILVSRNGQGLSMHDIVDVCPMTEADYYFGAMTNDSRTVTRGLLCWSLSIYCPKPKQDKHIFIGKSKARERGCLFHTVFADKCHVDRYSTFFRHLAYMHCQRLVIGD</sequence>
<dbReference type="EMBL" id="MU250560">
    <property type="protein sequence ID" value="KAG7441369.1"/>
    <property type="molecule type" value="Genomic_DNA"/>
</dbReference>
<dbReference type="Proteomes" id="UP000812287">
    <property type="component" value="Unassembled WGS sequence"/>
</dbReference>